<dbReference type="GO" id="GO:0031048">
    <property type="term" value="P:regulatory ncRNA-mediated heterochromatin formation"/>
    <property type="evidence" value="ECO:0007669"/>
    <property type="project" value="TreeGrafter"/>
</dbReference>
<evidence type="ECO:0000256" key="3">
    <source>
        <dbReference type="ARBA" id="ARBA00023242"/>
    </source>
</evidence>
<dbReference type="PANTHER" id="PTHR13471">
    <property type="entry name" value="TETRATRICOPEPTIDE-LIKE HELICAL"/>
    <property type="match status" value="1"/>
</dbReference>
<feature type="compositionally biased region" description="Polar residues" evidence="4">
    <location>
        <begin position="18"/>
        <end position="33"/>
    </location>
</feature>
<sequence>MDSGDPKEKKPVPKFTSFRPQTSTPAPSSTKIDVSSGHEKGKTSNRHERSSHESRHPRHRDRFPSQKDEPDRPRSRGGKRVEEPVDAGKPENKQQWPSKRDEQELFVIDRQGDKYNVAYGTSHRYSIPQYFRSGSGRVIGLPPSYWIDRDNADENTVVIRHSATSFDSPKQKYREFLRKQKKYETKFRVRPDPENNQSIDAQKDFLPLASDGSRKRRRLHGAMFSRSSTPDDHDIDYRSIEGKAKPPEDEDLEEVVLDSNLVADDESVRRRNAELSKQVTEHPDDIDGWLQLIEHQNLLVGVATSNGERRLTTAEKRSVADIKILMYEKALSKTPSNARRDRLLLGMMEEASMLYDTKTLSNKWKHVLQANPDYIGLWIKYLDFHQTRFINFTYEQCRSVFIDSLKISASCKLSSEANVITIYLILRLSRFMREAGFVEHAIGLWQAVLEFNFFHPRSLNISTNGDVAIPAFCEFWDSEVPRIGEIGAKGWDCGEGAAPEPKTDPTRREIDKSLTFGSWEQSEQFQMRHSRLPARTLDSVQEDDPYRVILSSDICDFLLPFPDMTDLLIGAFMIFCGLPPLASTRNANVLTQWRRDPFVRNNLLDNFDGQSASWFSGMVHGTQDIMENQANAFPLPTFSNNLDTLFGNEAWFSELRTWRSTYLNDRSPLDGEWVRRTLRHLVNRLPEHDDLAEYTVALEFVSDSKEAKKYTKNLLKKRSANLRLYNAYALIELRSGQITAAEHVWTTAISMSNSFKDEDKLGTVVLWRTWAWEILSDHNNDKVIRLLLAIPNGTINPEALASDTKSTISIRPAEYLKTQRFLTETREHGLTSRKPNVFVGAVECLALLTYLARNLDIDTAMNIYATGLSRLLEHRLEATVFGELLLQAKAKLLYHHATSTRIYKPALLRSELTDSISRFPQNTLFLSLFTWNESRFRIEDRVRSVLRQYTTPTTWNGDDSKNSPTNFSTRSTLIPHLFSIYAELHRGVSAGSTVHSTRATFESAVASPSGQSNASTWKLYVLFELSLSQWGRAREVFYRAIRACPWVKELVLLAFREQGLRDLMGQDELRKVWNVLVEKELRVHVDLEEWFAEKGAAKEIADTVCLPIQMPDDASSGGE</sequence>
<evidence type="ECO:0008006" key="7">
    <source>
        <dbReference type="Google" id="ProtNLM"/>
    </source>
</evidence>
<evidence type="ECO:0000256" key="4">
    <source>
        <dbReference type="SAM" id="MobiDB-lite"/>
    </source>
</evidence>
<gene>
    <name evidence="5" type="ORF">ACJ72_00296</name>
</gene>
<evidence type="ECO:0000256" key="1">
    <source>
        <dbReference type="ARBA" id="ARBA00004123"/>
    </source>
</evidence>
<comment type="similarity">
    <text evidence="2">Belongs to the NRDE2 family.</text>
</comment>
<protein>
    <recommendedName>
        <fullName evidence="7">DUF1740-domain-containing protein</fullName>
    </recommendedName>
</protein>
<feature type="compositionally biased region" description="Basic and acidic residues" evidence="4">
    <location>
        <begin position="62"/>
        <end position="103"/>
    </location>
</feature>
<dbReference type="AlphaFoldDB" id="A0A1B7P8J6"/>
<dbReference type="Pfam" id="PF08424">
    <property type="entry name" value="NRDE-2"/>
    <property type="match status" value="1"/>
</dbReference>
<comment type="caution">
    <text evidence="5">The sequence shown here is derived from an EMBL/GenBank/DDBJ whole genome shotgun (WGS) entry which is preliminary data.</text>
</comment>
<dbReference type="EMBL" id="LGUA01000014">
    <property type="protein sequence ID" value="OAX85331.1"/>
    <property type="molecule type" value="Genomic_DNA"/>
</dbReference>
<feature type="region of interest" description="Disordered" evidence="4">
    <location>
        <begin position="1"/>
        <end position="104"/>
    </location>
</feature>
<dbReference type="Proteomes" id="UP000091918">
    <property type="component" value="Unassembled WGS sequence"/>
</dbReference>
<evidence type="ECO:0000313" key="6">
    <source>
        <dbReference type="Proteomes" id="UP000091918"/>
    </source>
</evidence>
<feature type="region of interest" description="Disordered" evidence="4">
    <location>
        <begin position="221"/>
        <end position="251"/>
    </location>
</feature>
<accession>A0A1B7P8J6</accession>
<dbReference type="InterPro" id="IPR011990">
    <property type="entry name" value="TPR-like_helical_dom_sf"/>
</dbReference>
<dbReference type="GO" id="GO:1902369">
    <property type="term" value="P:negative regulation of RNA catabolic process"/>
    <property type="evidence" value="ECO:0007669"/>
    <property type="project" value="TreeGrafter"/>
</dbReference>
<dbReference type="GO" id="GO:0071013">
    <property type="term" value="C:catalytic step 2 spliceosome"/>
    <property type="evidence" value="ECO:0007669"/>
    <property type="project" value="TreeGrafter"/>
</dbReference>
<dbReference type="Gene3D" id="1.25.40.10">
    <property type="entry name" value="Tetratricopeptide repeat domain"/>
    <property type="match status" value="1"/>
</dbReference>
<dbReference type="PANTHER" id="PTHR13471:SF0">
    <property type="entry name" value="NUCLEAR EXOSOME REGULATOR NRDE2"/>
    <property type="match status" value="1"/>
</dbReference>
<organism evidence="5 6">
    <name type="scientific">Emergomyces africanus</name>
    <dbReference type="NCBI Taxonomy" id="1955775"/>
    <lineage>
        <taxon>Eukaryota</taxon>
        <taxon>Fungi</taxon>
        <taxon>Dikarya</taxon>
        <taxon>Ascomycota</taxon>
        <taxon>Pezizomycotina</taxon>
        <taxon>Eurotiomycetes</taxon>
        <taxon>Eurotiomycetidae</taxon>
        <taxon>Onygenales</taxon>
        <taxon>Ajellomycetaceae</taxon>
        <taxon>Emergomyces</taxon>
    </lineage>
</organism>
<keyword evidence="3" id="KW-0539">Nucleus</keyword>
<comment type="subcellular location">
    <subcellularLocation>
        <location evidence="1">Nucleus</location>
    </subcellularLocation>
</comment>
<feature type="compositionally biased region" description="Basic and acidic residues" evidence="4">
    <location>
        <begin position="1"/>
        <end position="11"/>
    </location>
</feature>
<dbReference type="InterPro" id="IPR013633">
    <property type="entry name" value="NRDE-2"/>
</dbReference>
<dbReference type="OrthoDB" id="297219at2759"/>
<evidence type="ECO:0000313" key="5">
    <source>
        <dbReference type="EMBL" id="OAX85331.1"/>
    </source>
</evidence>
<name>A0A1B7P8J6_9EURO</name>
<feature type="compositionally biased region" description="Basic and acidic residues" evidence="4">
    <location>
        <begin position="36"/>
        <end position="54"/>
    </location>
</feature>
<dbReference type="STRING" id="1658172.A0A1B7P8J6"/>
<feature type="compositionally biased region" description="Basic and acidic residues" evidence="4">
    <location>
        <begin position="229"/>
        <end position="247"/>
    </location>
</feature>
<keyword evidence="6" id="KW-1185">Reference proteome</keyword>
<proteinExistence type="inferred from homology"/>
<evidence type="ECO:0000256" key="2">
    <source>
        <dbReference type="ARBA" id="ARBA00009265"/>
    </source>
</evidence>
<reference evidence="5 6" key="1">
    <citation type="submission" date="2015-07" db="EMBL/GenBank/DDBJ databases">
        <title>Emmonsia species relationships and genome sequence.</title>
        <authorList>
            <person name="Cuomo C.A."/>
            <person name="Schwartz I.S."/>
            <person name="Kenyon C."/>
            <person name="de Hoog G.S."/>
            <person name="Govender N.P."/>
            <person name="Botha A."/>
            <person name="Moreno L."/>
            <person name="de Vries M."/>
            <person name="Munoz J.F."/>
            <person name="Stielow J.B."/>
        </authorList>
    </citation>
    <scope>NUCLEOTIDE SEQUENCE [LARGE SCALE GENOMIC DNA]</scope>
    <source>
        <strain evidence="5 6">CBS 136260</strain>
    </source>
</reference>